<organism evidence="3 4">
    <name type="scientific">Chitinimonas lacunae</name>
    <dbReference type="NCBI Taxonomy" id="1963018"/>
    <lineage>
        <taxon>Bacteria</taxon>
        <taxon>Pseudomonadati</taxon>
        <taxon>Pseudomonadota</taxon>
        <taxon>Betaproteobacteria</taxon>
        <taxon>Neisseriales</taxon>
        <taxon>Chitinibacteraceae</taxon>
        <taxon>Chitinimonas</taxon>
    </lineage>
</organism>
<dbReference type="Gene3D" id="3.40.50.720">
    <property type="entry name" value="NAD(P)-binding Rossmann-like Domain"/>
    <property type="match status" value="1"/>
</dbReference>
<sequence>MRILIVGSSGFLGGAIAAALHSAGHEVVGTARRPAAGTGLVEADFARDHDPAVWRSRLAGFDAVVNAVGILRESPGQHFDDLHQRGPCALFSACVAAGVPRVVQISALGADAAATSRYHLSKQQADDFLLSLPLTATVLQPSLVYGPGGTSARLFDALAALPLIPLPGQGRQLLQPIHLDDLCATVVKLLEMPAPPRRLAAVGPAALTLRDYLATLRRALGLGRGCFINVPNALVDLAATLGEKLPGALLDRDTLTMLERGNHADAGPISAVLGHPPRPPANFVAAREVRTARLTAQLDLLLPMLRLSLAVVWIVTAVVSVFFYPVTDSLELLARTGISGAAGPLALYGAAGLDLLFGLGMLFLPRRRLLYKAQIGLILFYTLTISLFLPEFWFHPYGPLLKNLPMLAVLWVLHDLEE</sequence>
<reference evidence="4" key="1">
    <citation type="journal article" date="2019" name="Int. J. Syst. Evol. Microbiol.">
        <title>The Global Catalogue of Microorganisms (GCM) 10K type strain sequencing project: providing services to taxonomists for standard genome sequencing and annotation.</title>
        <authorList>
            <consortium name="The Broad Institute Genomics Platform"/>
            <consortium name="The Broad Institute Genome Sequencing Center for Infectious Disease"/>
            <person name="Wu L."/>
            <person name="Ma J."/>
        </authorList>
    </citation>
    <scope>NUCLEOTIDE SEQUENCE [LARGE SCALE GENOMIC DNA]</scope>
    <source>
        <strain evidence="4">LMG 29894</strain>
    </source>
</reference>
<dbReference type="InterPro" id="IPR001509">
    <property type="entry name" value="Epimerase_deHydtase"/>
</dbReference>
<dbReference type="PANTHER" id="PTHR12126:SF11">
    <property type="entry name" value="NADH DEHYDROGENASE [UBIQUINONE] 1 ALPHA SUBCOMPLEX SUBUNIT 9, MITOCHONDRIAL"/>
    <property type="match status" value="1"/>
</dbReference>
<feature type="domain" description="NAD-dependent epimerase/dehydratase" evidence="2">
    <location>
        <begin position="3"/>
        <end position="194"/>
    </location>
</feature>
<dbReference type="RefSeq" id="WP_378161673.1">
    <property type="nucleotide sequence ID" value="NZ_JBHSBU010000001.1"/>
</dbReference>
<dbReference type="EMBL" id="JBHSBU010000001">
    <property type="protein sequence ID" value="MFC4158707.1"/>
    <property type="molecule type" value="Genomic_DNA"/>
</dbReference>
<evidence type="ECO:0000259" key="2">
    <source>
        <dbReference type="Pfam" id="PF01370"/>
    </source>
</evidence>
<keyword evidence="1" id="KW-1133">Transmembrane helix</keyword>
<dbReference type="InterPro" id="IPR025695">
    <property type="entry name" value="DoxX-like"/>
</dbReference>
<feature type="transmembrane region" description="Helical" evidence="1">
    <location>
        <begin position="300"/>
        <end position="325"/>
    </location>
</feature>
<dbReference type="Pfam" id="PF01370">
    <property type="entry name" value="Epimerase"/>
    <property type="match status" value="1"/>
</dbReference>
<evidence type="ECO:0000313" key="4">
    <source>
        <dbReference type="Proteomes" id="UP001595791"/>
    </source>
</evidence>
<name>A0ABV8MNU2_9NEIS</name>
<dbReference type="InterPro" id="IPR051207">
    <property type="entry name" value="ComplexI_NDUFA9_subunit"/>
</dbReference>
<proteinExistence type="predicted"/>
<dbReference type="InterPro" id="IPR036291">
    <property type="entry name" value="NAD(P)-bd_dom_sf"/>
</dbReference>
<accession>A0ABV8MNU2</accession>
<protein>
    <submittedName>
        <fullName evidence="3">SDR family oxidoreductase</fullName>
    </submittedName>
</protein>
<dbReference type="SUPFAM" id="SSF51735">
    <property type="entry name" value="NAD(P)-binding Rossmann-fold domains"/>
    <property type="match status" value="1"/>
</dbReference>
<gene>
    <name evidence="3" type="ORF">ACFOW7_04945</name>
</gene>
<dbReference type="Pfam" id="PF13781">
    <property type="entry name" value="DoxX_3"/>
    <property type="match status" value="1"/>
</dbReference>
<keyword evidence="4" id="KW-1185">Reference proteome</keyword>
<dbReference type="Proteomes" id="UP001595791">
    <property type="component" value="Unassembled WGS sequence"/>
</dbReference>
<feature type="transmembrane region" description="Helical" evidence="1">
    <location>
        <begin position="345"/>
        <end position="364"/>
    </location>
</feature>
<feature type="transmembrane region" description="Helical" evidence="1">
    <location>
        <begin position="376"/>
        <end position="394"/>
    </location>
</feature>
<comment type="caution">
    <text evidence="3">The sequence shown here is derived from an EMBL/GenBank/DDBJ whole genome shotgun (WGS) entry which is preliminary data.</text>
</comment>
<dbReference type="PANTHER" id="PTHR12126">
    <property type="entry name" value="NADH-UBIQUINONE OXIDOREDUCTASE 39 KDA SUBUNIT-RELATED"/>
    <property type="match status" value="1"/>
</dbReference>
<keyword evidence="1" id="KW-0812">Transmembrane</keyword>
<evidence type="ECO:0000313" key="3">
    <source>
        <dbReference type="EMBL" id="MFC4158707.1"/>
    </source>
</evidence>
<keyword evidence="1" id="KW-0472">Membrane</keyword>
<evidence type="ECO:0000256" key="1">
    <source>
        <dbReference type="SAM" id="Phobius"/>
    </source>
</evidence>